<feature type="transmembrane region" description="Helical" evidence="2">
    <location>
        <begin position="15"/>
        <end position="37"/>
    </location>
</feature>
<keyword evidence="2" id="KW-0472">Membrane</keyword>
<feature type="transmembrane region" description="Helical" evidence="2">
    <location>
        <begin position="73"/>
        <end position="98"/>
    </location>
</feature>
<dbReference type="Proteomes" id="UP000435910">
    <property type="component" value="Unassembled WGS sequence"/>
</dbReference>
<evidence type="ECO:0000313" key="4">
    <source>
        <dbReference type="EMBL" id="QPR74361.1"/>
    </source>
</evidence>
<dbReference type="OMA" id="VFEGIWW"/>
<dbReference type="InterPro" id="IPR050721">
    <property type="entry name" value="Trk_Ktr_HKT_K-transport"/>
</dbReference>
<evidence type="ECO:0000259" key="3">
    <source>
        <dbReference type="PROSITE" id="PS51201"/>
    </source>
</evidence>
<dbReference type="GO" id="GO:0005886">
    <property type="term" value="C:plasma membrane"/>
    <property type="evidence" value="ECO:0007669"/>
    <property type="project" value="UniProtKB-SubCell"/>
</dbReference>
<evidence type="ECO:0000313" key="7">
    <source>
        <dbReference type="Proteomes" id="UP000595038"/>
    </source>
</evidence>
<keyword evidence="5" id="KW-0813">Transport</keyword>
<dbReference type="GeneID" id="92860102"/>
<feature type="transmembrane region" description="Helical" evidence="2">
    <location>
        <begin position="44"/>
        <end position="61"/>
    </location>
</feature>
<evidence type="ECO:0000313" key="5">
    <source>
        <dbReference type="EMBL" id="TWL31554.1"/>
    </source>
</evidence>
<accession>A0A415J726</accession>
<dbReference type="EMBL" id="NILC01000010">
    <property type="protein sequence ID" value="TWL31554.1"/>
    <property type="molecule type" value="Genomic_DNA"/>
</dbReference>
<reference evidence="4 7" key="2">
    <citation type="submission" date="2020-12" db="EMBL/GenBank/DDBJ databases">
        <title>FDA dAtabase for Regulatory Grade micrObial Sequences (FDA-ARGOS): Supporting development and validation of Infectious Disease Dx tests.</title>
        <authorList>
            <person name="Nelson B."/>
            <person name="Plummer A."/>
            <person name="Tallon L."/>
            <person name="Sadzewicz L."/>
            <person name="Zhao X."/>
            <person name="Boylan J."/>
            <person name="Ott S."/>
            <person name="Bowen H."/>
            <person name="Vavikolanu K."/>
            <person name="Mehta A."/>
            <person name="Aluvathingal J."/>
            <person name="Nadendla S."/>
            <person name="Myers T."/>
            <person name="Yan Y."/>
            <person name="Sichtig H."/>
        </authorList>
    </citation>
    <scope>NUCLEOTIDE SEQUENCE [LARGE SCALE GENOMIC DNA]</scope>
    <source>
        <strain evidence="4 7">FDAARGOS_923</strain>
    </source>
</reference>
<dbReference type="AlphaFoldDB" id="A0A415J726"/>
<dbReference type="SUPFAM" id="SSF81324">
    <property type="entry name" value="Voltage-gated potassium channels"/>
    <property type="match status" value="1"/>
</dbReference>
<sequence length="327" mass="36698">MKSNRVFIAWLRWPIYVRIAIIILLLILLFGQLITFVEPQQFSNVFEGIWWALITVSSVGYGDFVPKTALGKIVGMLLILIGAAFVTAYFATMATAAFSKQQRYAEGKVNYRGKGHMILIGWNEKSNKLMRTLQAADSNKTIVLIDETLKEGPLMENIHFIRGHAADDATLQKANIEEAEIVFITADQHKSEISADMQSVLTLLAVKGLNPSVYCVVEILTEKQKKNAERAGANQIISTADLLKTAMLQHFLIKDQLPDPLFTEADIHFKVHRVPLPKTMEGASFQEVIRHFMKEDIFIIGVHQKDGPVLSPSFSYKLQPTDQLLSL</sequence>
<keyword evidence="5" id="KW-0406">Ion transport</keyword>
<dbReference type="PANTHER" id="PTHR43833:SF9">
    <property type="entry name" value="POTASSIUM CHANNEL PROTEIN YUGO-RELATED"/>
    <property type="match status" value="1"/>
</dbReference>
<dbReference type="InterPro" id="IPR036291">
    <property type="entry name" value="NAD(P)-bd_dom_sf"/>
</dbReference>
<dbReference type="Gene3D" id="1.10.287.70">
    <property type="match status" value="1"/>
</dbReference>
<dbReference type="Pfam" id="PF07885">
    <property type="entry name" value="Ion_trans_2"/>
    <property type="match status" value="1"/>
</dbReference>
<keyword evidence="5" id="KW-0407">Ion channel</keyword>
<dbReference type="InterPro" id="IPR013099">
    <property type="entry name" value="K_chnl_dom"/>
</dbReference>
<dbReference type="PROSITE" id="PS51201">
    <property type="entry name" value="RCK_N"/>
    <property type="match status" value="1"/>
</dbReference>
<dbReference type="PANTHER" id="PTHR43833">
    <property type="entry name" value="POTASSIUM CHANNEL PROTEIN 2-RELATED-RELATED"/>
    <property type="match status" value="1"/>
</dbReference>
<protein>
    <submittedName>
        <fullName evidence="5">Cyclic nucleotide-gated potassium channel</fullName>
    </submittedName>
    <submittedName>
        <fullName evidence="4">Potassium channel family protein</fullName>
    </submittedName>
</protein>
<feature type="domain" description="RCK N-terminal" evidence="3">
    <location>
        <begin position="114"/>
        <end position="238"/>
    </location>
</feature>
<dbReference type="SUPFAM" id="SSF51735">
    <property type="entry name" value="NAD(P)-binding Rossmann-fold domains"/>
    <property type="match status" value="1"/>
</dbReference>
<gene>
    <name evidence="5" type="ORF">CHCC16736_0722</name>
    <name evidence="4" type="ORF">I6G80_08870</name>
</gene>
<keyword evidence="2" id="KW-0812">Transmembrane</keyword>
<evidence type="ECO:0000313" key="6">
    <source>
        <dbReference type="Proteomes" id="UP000435910"/>
    </source>
</evidence>
<evidence type="ECO:0000256" key="2">
    <source>
        <dbReference type="SAM" id="Phobius"/>
    </source>
</evidence>
<dbReference type="Pfam" id="PF02254">
    <property type="entry name" value="TrkA_N"/>
    <property type="match status" value="1"/>
</dbReference>
<evidence type="ECO:0000256" key="1">
    <source>
        <dbReference type="ARBA" id="ARBA00004651"/>
    </source>
</evidence>
<dbReference type="GO" id="GO:0006813">
    <property type="term" value="P:potassium ion transport"/>
    <property type="evidence" value="ECO:0007669"/>
    <property type="project" value="InterPro"/>
</dbReference>
<dbReference type="Proteomes" id="UP000595038">
    <property type="component" value="Chromosome"/>
</dbReference>
<dbReference type="EMBL" id="CP065647">
    <property type="protein sequence ID" value="QPR74361.1"/>
    <property type="molecule type" value="Genomic_DNA"/>
</dbReference>
<dbReference type="GO" id="GO:0034220">
    <property type="term" value="P:monoatomic ion transmembrane transport"/>
    <property type="evidence" value="ECO:0007669"/>
    <property type="project" value="UniProtKB-KW"/>
</dbReference>
<proteinExistence type="predicted"/>
<reference evidence="5 6" key="1">
    <citation type="submission" date="2019-06" db="EMBL/GenBank/DDBJ databases">
        <title>Genome sequence analysis of &gt;100 Bacillus licheniformis strains suggests intrinsic resistance to this species.</title>
        <authorList>
            <person name="Wels M."/>
            <person name="Siezen R.J."/>
            <person name="Johansen E."/>
            <person name="Stuer-Lauridsen B."/>
            <person name="Bjerre K."/>
            <person name="Nielsen B.K.K."/>
        </authorList>
    </citation>
    <scope>NUCLEOTIDE SEQUENCE [LARGE SCALE GENOMIC DNA]</scope>
    <source>
        <strain evidence="5 6">BAC-16736</strain>
    </source>
</reference>
<keyword evidence="2" id="KW-1133">Transmembrane helix</keyword>
<dbReference type="RefSeq" id="WP_009329488.1">
    <property type="nucleotide sequence ID" value="NZ_BEXU01000021.1"/>
</dbReference>
<comment type="subcellular location">
    <subcellularLocation>
        <location evidence="1">Cell membrane</location>
        <topology evidence="1">Multi-pass membrane protein</topology>
    </subcellularLocation>
</comment>
<dbReference type="Gene3D" id="3.40.50.720">
    <property type="entry name" value="NAD(P)-binding Rossmann-like Domain"/>
    <property type="match status" value="1"/>
</dbReference>
<dbReference type="InterPro" id="IPR003148">
    <property type="entry name" value="RCK_N"/>
</dbReference>
<name>A0A415J726_BACLI</name>
<organism evidence="5 6">
    <name type="scientific">Bacillus licheniformis</name>
    <dbReference type="NCBI Taxonomy" id="1402"/>
    <lineage>
        <taxon>Bacteria</taxon>
        <taxon>Bacillati</taxon>
        <taxon>Bacillota</taxon>
        <taxon>Bacilli</taxon>
        <taxon>Bacillales</taxon>
        <taxon>Bacillaceae</taxon>
        <taxon>Bacillus</taxon>
    </lineage>
</organism>